<feature type="compositionally biased region" description="Basic and acidic residues" evidence="1">
    <location>
        <begin position="228"/>
        <end position="256"/>
    </location>
</feature>
<comment type="caution">
    <text evidence="2">The sequence shown here is derived from an EMBL/GenBank/DDBJ whole genome shotgun (WGS) entry which is preliminary data.</text>
</comment>
<feature type="region of interest" description="Disordered" evidence="1">
    <location>
        <begin position="200"/>
        <end position="219"/>
    </location>
</feature>
<feature type="region of interest" description="Disordered" evidence="1">
    <location>
        <begin position="228"/>
        <end position="257"/>
    </location>
</feature>
<name>A0A5S5AG57_9FIRM</name>
<dbReference type="InterPro" id="IPR014202">
    <property type="entry name" value="Spore_II_R"/>
</dbReference>
<sequence length="309" mass="35018">MGLFRKTVIASTAIILLAMFAAIIGGSGIAGGRLDGEKTVSGIDVEDISSKIIRLHVVANGDSPEDQELKLRVRDAVIKALEKDLAKVEDIDVSREYIKAHLTDIEEIARREIKKSGKDYSVRALFGRFPFPVKTYGFITLPAGEYEALRIIIGKGEGRNWWCVLFPPLCFVDITHAVAREEAKIKLGSVLTQEEMAAVDNTHNRKDKPAIDNTRNLEDKPTIDYTQSRKDKKTIDNTQKREYKPAIEKKQDRESEQAIDNIQNRKEMAAIDNTQNPEHERVVVRFKIVEWFQVAWNSIQQNFKLALNN</sequence>
<evidence type="ECO:0000313" key="3">
    <source>
        <dbReference type="Proteomes" id="UP000322294"/>
    </source>
</evidence>
<dbReference type="RefSeq" id="WP_148867876.1">
    <property type="nucleotide sequence ID" value="NZ_VNHO01000033.1"/>
</dbReference>
<dbReference type="OrthoDB" id="9793324at2"/>
<reference evidence="2 3" key="1">
    <citation type="submission" date="2019-07" db="EMBL/GenBank/DDBJ databases">
        <title>Genomic Encyclopedia of Type Strains, Phase I: the one thousand microbial genomes (KMG-I) project.</title>
        <authorList>
            <person name="Kyrpides N."/>
        </authorList>
    </citation>
    <scope>NUCLEOTIDE SEQUENCE [LARGE SCALE GENOMIC DNA]</scope>
    <source>
        <strain evidence="2 3">DSM 16647</strain>
    </source>
</reference>
<keyword evidence="3" id="KW-1185">Reference proteome</keyword>
<accession>A0A5S5AG57</accession>
<dbReference type="NCBIfam" id="TIGR02837">
    <property type="entry name" value="spore_II_R"/>
    <property type="match status" value="1"/>
</dbReference>
<gene>
    <name evidence="2" type="ORF">LZ11_02202</name>
</gene>
<dbReference type="AlphaFoldDB" id="A0A5S5AG57"/>
<evidence type="ECO:0000256" key="1">
    <source>
        <dbReference type="SAM" id="MobiDB-lite"/>
    </source>
</evidence>
<proteinExistence type="predicted"/>
<dbReference type="EMBL" id="VNHO01000033">
    <property type="protein sequence ID" value="TYP49235.1"/>
    <property type="molecule type" value="Genomic_DNA"/>
</dbReference>
<organism evidence="2 3">
    <name type="scientific">Thermosediminibacter litoriperuensis</name>
    <dbReference type="NCBI Taxonomy" id="291989"/>
    <lineage>
        <taxon>Bacteria</taxon>
        <taxon>Bacillati</taxon>
        <taxon>Bacillota</taxon>
        <taxon>Clostridia</taxon>
        <taxon>Thermosediminibacterales</taxon>
        <taxon>Thermosediminibacteraceae</taxon>
        <taxon>Thermosediminibacter</taxon>
    </lineage>
</organism>
<feature type="compositionally biased region" description="Basic and acidic residues" evidence="1">
    <location>
        <begin position="202"/>
        <end position="219"/>
    </location>
</feature>
<dbReference type="Pfam" id="PF09551">
    <property type="entry name" value="Spore_II_R"/>
    <property type="match status" value="1"/>
</dbReference>
<dbReference type="Proteomes" id="UP000322294">
    <property type="component" value="Unassembled WGS sequence"/>
</dbReference>
<evidence type="ECO:0000313" key="2">
    <source>
        <dbReference type="EMBL" id="TYP49235.1"/>
    </source>
</evidence>
<protein>
    <submittedName>
        <fullName evidence="2">Stage II sporulation protein R</fullName>
    </submittedName>
</protein>